<dbReference type="GO" id="GO:0015446">
    <property type="term" value="F:ATPase-coupled arsenite transmembrane transporter activity"/>
    <property type="evidence" value="ECO:0007669"/>
    <property type="project" value="UniProtKB-EC"/>
</dbReference>
<keyword evidence="16" id="KW-1185">Reference proteome</keyword>
<dbReference type="Pfam" id="PF17886">
    <property type="entry name" value="ArsA_HSP20"/>
    <property type="match status" value="1"/>
</dbReference>
<evidence type="ECO:0000313" key="16">
    <source>
        <dbReference type="Proteomes" id="UP001451606"/>
    </source>
</evidence>
<evidence type="ECO:0000256" key="11">
    <source>
        <dbReference type="ARBA" id="ARBA00078871"/>
    </source>
</evidence>
<evidence type="ECO:0000256" key="4">
    <source>
        <dbReference type="ARBA" id="ARBA00022849"/>
    </source>
</evidence>
<evidence type="ECO:0000256" key="3">
    <source>
        <dbReference type="ARBA" id="ARBA00022840"/>
    </source>
</evidence>
<gene>
    <name evidence="15" type="ORF">OXIME_001173</name>
</gene>
<feature type="domain" description="ArsA HSP20-like" evidence="14">
    <location>
        <begin position="324"/>
        <end position="384"/>
    </location>
</feature>
<comment type="catalytic activity">
    <reaction evidence="6">
        <text>arsenite(in) + ATP + H2O = arsenite(out) + ADP + phosphate + H(+)</text>
        <dbReference type="Rhea" id="RHEA:11348"/>
        <dbReference type="ChEBI" id="CHEBI:15377"/>
        <dbReference type="ChEBI" id="CHEBI:15378"/>
        <dbReference type="ChEBI" id="CHEBI:29242"/>
        <dbReference type="ChEBI" id="CHEBI:30616"/>
        <dbReference type="ChEBI" id="CHEBI:43474"/>
        <dbReference type="ChEBI" id="CHEBI:456216"/>
        <dbReference type="EC" id="7.3.2.7"/>
    </reaction>
</comment>
<accession>A0AAX4NIP7</accession>
<dbReference type="AlphaFoldDB" id="A0AAX4NIP7"/>
<comment type="similarity">
    <text evidence="1">Belongs to the arsA ATPase family.</text>
</comment>
<dbReference type="EMBL" id="CP133772">
    <property type="protein sequence ID" value="WYY00595.1"/>
    <property type="molecule type" value="Genomic_DNA"/>
</dbReference>
<feature type="domain" description="ArsA/GET3 Anion-transporting ATPase-like" evidence="13">
    <location>
        <begin position="3"/>
        <end position="302"/>
    </location>
</feature>
<evidence type="ECO:0000256" key="12">
    <source>
        <dbReference type="ARBA" id="ARBA00080604"/>
    </source>
</evidence>
<dbReference type="GO" id="GO:0005524">
    <property type="term" value="F:ATP binding"/>
    <property type="evidence" value="ECO:0007669"/>
    <property type="project" value="UniProtKB-KW"/>
</dbReference>
<comment type="function">
    <text evidence="7">Anion-transporting ATPase. Catalyzes the extrusion of arsenite.</text>
</comment>
<keyword evidence="3" id="KW-0067">ATP-binding</keyword>
<protein>
    <recommendedName>
        <fullName evidence="9">Putative arsenical pump-driving ATPase</fullName>
        <ecNumber evidence="8">7.3.2.7</ecNumber>
    </recommendedName>
    <alternativeName>
        <fullName evidence="10">Arsenical resistance ATPase</fullName>
    </alternativeName>
    <alternativeName>
        <fullName evidence="11">Arsenite-translocating ATPase</fullName>
    </alternativeName>
    <alternativeName>
        <fullName evidence="12">Arsenite-transporting ATPase</fullName>
    </alternativeName>
</protein>
<dbReference type="InterPro" id="IPR008978">
    <property type="entry name" value="HSP20-like_chaperone"/>
</dbReference>
<dbReference type="Gene3D" id="3.40.50.300">
    <property type="entry name" value="P-loop containing nucleotide triphosphate hydrolases"/>
    <property type="match status" value="1"/>
</dbReference>
<evidence type="ECO:0000256" key="8">
    <source>
        <dbReference type="ARBA" id="ARBA00066752"/>
    </source>
</evidence>
<sequence length="386" mass="43496">MARIILYTGKGGVGKTSIAAATAVGLANSGIPTLIISTDPAHSLGDALNVEIGPRVKTIFKNLDAQEVSVVEAISSHWGELKVYLAALFQSQGLDPVSAEEIATLPGFDEASHLLYLNDHLKSNKYDVIIMDSAPTGEALKLLSFPEAMSWYMEKVFPIGRTTAKIVRPFVKPIIGMPIPDDTVFASMDSLYKNLRKVREVMTDDSITSIRLVCNPDRMSFNETKRAYTYLLLYGYPVDALIVNKIFTEDVGNFFFKWKENQKEIIKEIDQSFPEIKVMKVYLSNEEPIGKEYLGSLSEKIYGGSNPMDVFFRGKPIDYYRKADRYYVKVKLPFAKKEFINLYNRGGELVIEVENWRRVFYLPQSLSDKTPGNAEFINGYLNIELV</sequence>
<evidence type="ECO:0000256" key="9">
    <source>
        <dbReference type="ARBA" id="ARBA00074681"/>
    </source>
</evidence>
<dbReference type="PANTHER" id="PTHR10803:SF3">
    <property type="entry name" value="ATPASE GET3"/>
    <property type="match status" value="1"/>
</dbReference>
<dbReference type="FunFam" id="3.40.50.300:FF:001801">
    <property type="entry name" value="Putative arsenical pump-driving ATPase"/>
    <property type="match status" value="1"/>
</dbReference>
<evidence type="ECO:0000256" key="7">
    <source>
        <dbReference type="ARBA" id="ARBA00059736"/>
    </source>
</evidence>
<dbReference type="InterPro" id="IPR040612">
    <property type="entry name" value="ArsA_HSP20-like"/>
</dbReference>
<reference evidence="15 16" key="1">
    <citation type="submission" date="2023-09" db="EMBL/GenBank/DDBJ databases">
        <authorList>
            <person name="Golyshina O.V."/>
            <person name="Lunev E.A."/>
            <person name="Bargiela R."/>
            <person name="Gaines M.C."/>
            <person name="Daum B."/>
            <person name="Bale N.J."/>
            <person name="Koenen M."/>
            <person name="Sinninghe Damst J.S."/>
            <person name="Yakimov M."/>
            <person name="Golyshin P.N."/>
        </authorList>
    </citation>
    <scope>NUCLEOTIDE SEQUENCE [LARGE SCALE GENOMIC DNA]</scope>
    <source>
        <strain evidence="15 16">M1</strain>
    </source>
</reference>
<dbReference type="GO" id="GO:0016887">
    <property type="term" value="F:ATP hydrolysis activity"/>
    <property type="evidence" value="ECO:0007669"/>
    <property type="project" value="InterPro"/>
</dbReference>
<dbReference type="KEGG" id="omr:OXIME_001173"/>
<name>A0AAX4NIP7_9ARCH</name>
<dbReference type="RefSeq" id="WP_393970929.1">
    <property type="nucleotide sequence ID" value="NZ_CP133772.1"/>
</dbReference>
<dbReference type="Gene3D" id="2.60.40.790">
    <property type="match status" value="1"/>
</dbReference>
<dbReference type="Proteomes" id="UP001451606">
    <property type="component" value="Chromosome"/>
</dbReference>
<dbReference type="InterPro" id="IPR016300">
    <property type="entry name" value="ATPase_ArsA/GET3"/>
</dbReference>
<organism evidence="15 16">
    <name type="scientific">Oxyplasma meridianum</name>
    <dbReference type="NCBI Taxonomy" id="3073602"/>
    <lineage>
        <taxon>Archaea</taxon>
        <taxon>Methanobacteriati</taxon>
        <taxon>Thermoplasmatota</taxon>
        <taxon>Thermoplasmata</taxon>
        <taxon>Thermoplasmatales</taxon>
        <taxon>Thermoplasmataceae</taxon>
        <taxon>Oxyplasma</taxon>
    </lineage>
</organism>
<evidence type="ECO:0000313" key="15">
    <source>
        <dbReference type="EMBL" id="WYY00595.1"/>
    </source>
</evidence>
<keyword evidence="5" id="KW-1278">Translocase</keyword>
<dbReference type="PANTHER" id="PTHR10803">
    <property type="entry name" value="ARSENICAL PUMP-DRIVING ATPASE ARSENITE-TRANSLOCATING ATPASE"/>
    <property type="match status" value="1"/>
</dbReference>
<proteinExistence type="inferred from homology"/>
<evidence type="ECO:0000256" key="6">
    <source>
        <dbReference type="ARBA" id="ARBA00052296"/>
    </source>
</evidence>
<keyword evidence="2" id="KW-0547">Nucleotide-binding</keyword>
<dbReference type="Pfam" id="PF02374">
    <property type="entry name" value="ArsA_ATPase"/>
    <property type="match status" value="1"/>
</dbReference>
<dbReference type="InterPro" id="IPR027417">
    <property type="entry name" value="P-loop_NTPase"/>
</dbReference>
<evidence type="ECO:0000256" key="5">
    <source>
        <dbReference type="ARBA" id="ARBA00022967"/>
    </source>
</evidence>
<dbReference type="EC" id="7.3.2.7" evidence="8"/>
<dbReference type="InterPro" id="IPR025723">
    <property type="entry name" value="ArsA/GET3_ATPase-like"/>
</dbReference>
<keyword evidence="4" id="KW-0059">Arsenical resistance</keyword>
<dbReference type="CDD" id="cd02035">
    <property type="entry name" value="ArsA"/>
    <property type="match status" value="1"/>
</dbReference>
<evidence type="ECO:0000256" key="2">
    <source>
        <dbReference type="ARBA" id="ARBA00022741"/>
    </source>
</evidence>
<dbReference type="NCBIfam" id="TIGR00345">
    <property type="entry name" value="GET3_arsA_TRC40"/>
    <property type="match status" value="1"/>
</dbReference>
<dbReference type="SUPFAM" id="SSF52540">
    <property type="entry name" value="P-loop containing nucleoside triphosphate hydrolases"/>
    <property type="match status" value="1"/>
</dbReference>
<dbReference type="SUPFAM" id="SSF49764">
    <property type="entry name" value="HSP20-like chaperones"/>
    <property type="match status" value="1"/>
</dbReference>
<evidence type="ECO:0000259" key="13">
    <source>
        <dbReference type="Pfam" id="PF02374"/>
    </source>
</evidence>
<evidence type="ECO:0000259" key="14">
    <source>
        <dbReference type="Pfam" id="PF17886"/>
    </source>
</evidence>
<evidence type="ECO:0000256" key="1">
    <source>
        <dbReference type="ARBA" id="ARBA00011040"/>
    </source>
</evidence>
<evidence type="ECO:0000256" key="10">
    <source>
        <dbReference type="ARBA" id="ARBA00075317"/>
    </source>
</evidence>
<dbReference type="GeneID" id="95967910"/>